<organism evidence="3 4">
    <name type="scientific">Streptomyces candidus</name>
    <dbReference type="NCBI Taxonomy" id="67283"/>
    <lineage>
        <taxon>Bacteria</taxon>
        <taxon>Bacillati</taxon>
        <taxon>Actinomycetota</taxon>
        <taxon>Actinomycetes</taxon>
        <taxon>Kitasatosporales</taxon>
        <taxon>Streptomycetaceae</taxon>
        <taxon>Streptomyces</taxon>
    </lineage>
</organism>
<protein>
    <recommendedName>
        <fullName evidence="5">Serine/threonine protein kinase</fullName>
    </recommendedName>
</protein>
<evidence type="ECO:0000313" key="3">
    <source>
        <dbReference type="EMBL" id="MBB6434820.1"/>
    </source>
</evidence>
<feature type="transmembrane region" description="Helical" evidence="2">
    <location>
        <begin position="179"/>
        <end position="203"/>
    </location>
</feature>
<keyword evidence="2" id="KW-0812">Transmembrane</keyword>
<accession>A0A7X0LND3</accession>
<dbReference type="AlphaFoldDB" id="A0A7X0LND3"/>
<keyword evidence="2" id="KW-0472">Membrane</keyword>
<reference evidence="3 4" key="1">
    <citation type="submission" date="2020-08" db="EMBL/GenBank/DDBJ databases">
        <title>Genomic Encyclopedia of Type Strains, Phase IV (KMG-IV): sequencing the most valuable type-strain genomes for metagenomic binning, comparative biology and taxonomic classification.</title>
        <authorList>
            <person name="Goeker M."/>
        </authorList>
    </citation>
    <scope>NUCLEOTIDE SEQUENCE [LARGE SCALE GENOMIC DNA]</scope>
    <source>
        <strain evidence="3 4">DSM 40141</strain>
    </source>
</reference>
<name>A0A7X0LND3_9ACTN</name>
<evidence type="ECO:0000256" key="2">
    <source>
        <dbReference type="SAM" id="Phobius"/>
    </source>
</evidence>
<feature type="compositionally biased region" description="Pro residues" evidence="1">
    <location>
        <begin position="49"/>
        <end position="64"/>
    </location>
</feature>
<feature type="region of interest" description="Disordered" evidence="1">
    <location>
        <begin position="26"/>
        <end position="153"/>
    </location>
</feature>
<dbReference type="Gene3D" id="3.40.1000.10">
    <property type="entry name" value="Mog1/PsbP, alpha/beta/alpha sandwich"/>
    <property type="match status" value="1"/>
</dbReference>
<dbReference type="Proteomes" id="UP000540423">
    <property type="component" value="Unassembled WGS sequence"/>
</dbReference>
<comment type="caution">
    <text evidence="3">The sequence shown here is derived from an EMBL/GenBank/DDBJ whole genome shotgun (WGS) entry which is preliminary data.</text>
</comment>
<sequence>MALNCPHCATATPEEARLCASCGEVRKEAADPESGATPVPPRTATRVDPPLPGPASVPWPPVGPPADDRSTPVQQRADDLPEGPVGREGTTADGGRSGTSAADMAAAVTQSRIDPPAAPPRPEPPYRPESPYRPPPVHAPTAAGRPAEPAAAHPATVGPGFVFPVGPAPAPATRPRRPLAVWAGTLLGAVVVGGGITAGVLFLEDRDSGGGAGAQSVASAPASSPAGPAPAPGPAQGDTPTAEDGSPRSDPSPPRPAPEVPAAPSDVPGESDDVAPPPDTGAAPAGFRQADDPEGFALLVPEVWHRIGNRQGQVTYGGSTGMEHLLVGVVRNPDYASSYENFRNLEQVTRKRQSGYQRIRLERNTFQGRPGAVWEYTYLRKGSGERIRAIDQGYIAANGTDYSLYTTARERDWPRAQEIFGHATASWRLTE</sequence>
<feature type="region of interest" description="Disordered" evidence="1">
    <location>
        <begin position="208"/>
        <end position="290"/>
    </location>
</feature>
<feature type="compositionally biased region" description="Low complexity" evidence="1">
    <location>
        <begin position="139"/>
        <end position="153"/>
    </location>
</feature>
<dbReference type="RefSeq" id="WP_185027872.1">
    <property type="nucleotide sequence ID" value="NZ_BNBN01000004.1"/>
</dbReference>
<evidence type="ECO:0008006" key="5">
    <source>
        <dbReference type="Google" id="ProtNLM"/>
    </source>
</evidence>
<evidence type="ECO:0000256" key="1">
    <source>
        <dbReference type="SAM" id="MobiDB-lite"/>
    </source>
</evidence>
<proteinExistence type="predicted"/>
<feature type="compositionally biased region" description="Pro residues" evidence="1">
    <location>
        <begin position="250"/>
        <end position="261"/>
    </location>
</feature>
<feature type="compositionally biased region" description="Pro residues" evidence="1">
    <location>
        <begin position="116"/>
        <end position="138"/>
    </location>
</feature>
<dbReference type="EMBL" id="JACHEM010000003">
    <property type="protein sequence ID" value="MBB6434820.1"/>
    <property type="molecule type" value="Genomic_DNA"/>
</dbReference>
<evidence type="ECO:0000313" key="4">
    <source>
        <dbReference type="Proteomes" id="UP000540423"/>
    </source>
</evidence>
<keyword evidence="2" id="KW-1133">Transmembrane helix</keyword>
<keyword evidence="4" id="KW-1185">Reference proteome</keyword>
<gene>
    <name evidence="3" type="ORF">HNQ79_001271</name>
</gene>
<feature type="compositionally biased region" description="Low complexity" evidence="1">
    <location>
        <begin position="214"/>
        <end position="226"/>
    </location>
</feature>